<feature type="chain" id="PRO_5034313784" evidence="1">
    <location>
        <begin position="20"/>
        <end position="53"/>
    </location>
</feature>
<evidence type="ECO:0000313" key="3">
    <source>
        <dbReference type="Proteomes" id="UP000250140"/>
    </source>
</evidence>
<reference evidence="2 3" key="1">
    <citation type="journal article" date="2016" name="Nat. Commun.">
        <title>Ectomycorrhizal ecology is imprinted in the genome of the dominant symbiotic fungus Cenococcum geophilum.</title>
        <authorList>
            <consortium name="DOE Joint Genome Institute"/>
            <person name="Peter M."/>
            <person name="Kohler A."/>
            <person name="Ohm R.A."/>
            <person name="Kuo A."/>
            <person name="Krutzmann J."/>
            <person name="Morin E."/>
            <person name="Arend M."/>
            <person name="Barry K.W."/>
            <person name="Binder M."/>
            <person name="Choi C."/>
            <person name="Clum A."/>
            <person name="Copeland A."/>
            <person name="Grisel N."/>
            <person name="Haridas S."/>
            <person name="Kipfer T."/>
            <person name="LaButti K."/>
            <person name="Lindquist E."/>
            <person name="Lipzen A."/>
            <person name="Maire R."/>
            <person name="Meier B."/>
            <person name="Mihaltcheva S."/>
            <person name="Molinier V."/>
            <person name="Murat C."/>
            <person name="Poggeler S."/>
            <person name="Quandt C.A."/>
            <person name="Sperisen C."/>
            <person name="Tritt A."/>
            <person name="Tisserant E."/>
            <person name="Crous P.W."/>
            <person name="Henrissat B."/>
            <person name="Nehls U."/>
            <person name="Egli S."/>
            <person name="Spatafora J.W."/>
            <person name="Grigoriev I.V."/>
            <person name="Martin F.M."/>
        </authorList>
    </citation>
    <scope>NUCLEOTIDE SEQUENCE [LARGE SCALE GENOMIC DNA]</scope>
    <source>
        <strain evidence="2 3">CBS 207.34</strain>
    </source>
</reference>
<gene>
    <name evidence="2" type="ORF">AOQ84DRAFT_378922</name>
</gene>
<evidence type="ECO:0000313" key="2">
    <source>
        <dbReference type="EMBL" id="OCL06131.1"/>
    </source>
</evidence>
<dbReference type="EMBL" id="KV750128">
    <property type="protein sequence ID" value="OCL06131.1"/>
    <property type="molecule type" value="Genomic_DNA"/>
</dbReference>
<feature type="signal peptide" evidence="1">
    <location>
        <begin position="1"/>
        <end position="19"/>
    </location>
</feature>
<evidence type="ECO:0000256" key="1">
    <source>
        <dbReference type="SAM" id="SignalP"/>
    </source>
</evidence>
<dbReference type="AlphaFoldDB" id="A0A8E2EX08"/>
<dbReference type="Proteomes" id="UP000250140">
    <property type="component" value="Unassembled WGS sequence"/>
</dbReference>
<organism evidence="2 3">
    <name type="scientific">Glonium stellatum</name>
    <dbReference type="NCBI Taxonomy" id="574774"/>
    <lineage>
        <taxon>Eukaryota</taxon>
        <taxon>Fungi</taxon>
        <taxon>Dikarya</taxon>
        <taxon>Ascomycota</taxon>
        <taxon>Pezizomycotina</taxon>
        <taxon>Dothideomycetes</taxon>
        <taxon>Pleosporomycetidae</taxon>
        <taxon>Gloniales</taxon>
        <taxon>Gloniaceae</taxon>
        <taxon>Glonium</taxon>
    </lineage>
</organism>
<keyword evidence="3" id="KW-1185">Reference proteome</keyword>
<sequence length="53" mass="5473">MKFTAVIATILSLAMFASAAPISEPATGDIAERQNHGMCVSSDGTSVTKIDNC</sequence>
<proteinExistence type="predicted"/>
<accession>A0A8E2EX08</accession>
<protein>
    <submittedName>
        <fullName evidence="2">Uncharacterized protein</fullName>
    </submittedName>
</protein>
<dbReference type="OrthoDB" id="3772259at2759"/>
<keyword evidence="1" id="KW-0732">Signal</keyword>
<name>A0A8E2EX08_9PEZI</name>